<dbReference type="OrthoDB" id="947434at2"/>
<feature type="domain" description="Outer membrane protein beta-barrel" evidence="2">
    <location>
        <begin position="19"/>
        <end position="173"/>
    </location>
</feature>
<dbReference type="Pfam" id="PF13568">
    <property type="entry name" value="OMP_b-brl_2"/>
    <property type="match status" value="1"/>
</dbReference>
<gene>
    <name evidence="3" type="ORF">SAMN05421813_107161</name>
</gene>
<feature type="signal peptide" evidence="1">
    <location>
        <begin position="1"/>
        <end position="19"/>
    </location>
</feature>
<proteinExistence type="predicted"/>
<evidence type="ECO:0000313" key="4">
    <source>
        <dbReference type="Proteomes" id="UP000199226"/>
    </source>
</evidence>
<dbReference type="EMBL" id="FNHH01000007">
    <property type="protein sequence ID" value="SDM19961.1"/>
    <property type="molecule type" value="Genomic_DNA"/>
</dbReference>
<keyword evidence="4" id="KW-1185">Reference proteome</keyword>
<name>A0A1G9R9Z7_9SPHI</name>
<dbReference type="RefSeq" id="WP_090702848.1">
    <property type="nucleotide sequence ID" value="NZ_FNHH01000007.1"/>
</dbReference>
<accession>A0A1G9R9Z7</accession>
<reference evidence="4" key="1">
    <citation type="submission" date="2016-10" db="EMBL/GenBank/DDBJ databases">
        <authorList>
            <person name="Varghese N."/>
            <person name="Submissions S."/>
        </authorList>
    </citation>
    <scope>NUCLEOTIDE SEQUENCE [LARGE SCALE GENOMIC DNA]</scope>
    <source>
        <strain evidence="4">DSM 24536</strain>
    </source>
</reference>
<dbReference type="Proteomes" id="UP000199226">
    <property type="component" value="Unassembled WGS sequence"/>
</dbReference>
<feature type="chain" id="PRO_5011523948" evidence="1">
    <location>
        <begin position="20"/>
        <end position="203"/>
    </location>
</feature>
<evidence type="ECO:0000256" key="1">
    <source>
        <dbReference type="SAM" id="SignalP"/>
    </source>
</evidence>
<dbReference type="InterPro" id="IPR025665">
    <property type="entry name" value="Beta-barrel_OMP_2"/>
</dbReference>
<dbReference type="AlphaFoldDB" id="A0A1G9R9Z7"/>
<dbReference type="STRING" id="990371.SAMN05421813_107161"/>
<protein>
    <submittedName>
        <fullName evidence="3">Outer membrane protein beta-barrel domain-containing protein</fullName>
    </submittedName>
</protein>
<keyword evidence="1" id="KW-0732">Signal</keyword>
<evidence type="ECO:0000313" key="3">
    <source>
        <dbReference type="EMBL" id="SDM19961.1"/>
    </source>
</evidence>
<organism evidence="3 4">
    <name type="scientific">Daejeonella rubra</name>
    <dbReference type="NCBI Taxonomy" id="990371"/>
    <lineage>
        <taxon>Bacteria</taxon>
        <taxon>Pseudomonadati</taxon>
        <taxon>Bacteroidota</taxon>
        <taxon>Sphingobacteriia</taxon>
        <taxon>Sphingobacteriales</taxon>
        <taxon>Sphingobacteriaceae</taxon>
        <taxon>Daejeonella</taxon>
    </lineage>
</organism>
<sequence length="203" mass="21799">MKKVMILAIGVLFAGAANAQSIGVKGGLNFSNIIKTGDSDFNTEIKTGFNAGIFTVIPIVKSLDFAPELMFSQKGYKTSGNSLLGGPNEYTVTTNFIELPILAKINATDKFSIVVGPQVSFLTSTKESFTQGSDSYQNTIRAENDNLKKSLFGGVVGVGLGLTDKVSLHGRYALDFQKNNGDGTNETPVYKNQVYQVSLGFKF</sequence>
<evidence type="ECO:0000259" key="2">
    <source>
        <dbReference type="Pfam" id="PF13568"/>
    </source>
</evidence>